<evidence type="ECO:0000313" key="3">
    <source>
        <dbReference type="Proteomes" id="UP001177080"/>
    </source>
</evidence>
<accession>A0ABT8XHB3</accession>
<sequence length="467" mass="48215">MDASILTEAGFQPIDEAGWRQLAEKALKGADFDATLVSQSDDGLPIRPIYTRRVDAEPLAHNHAGTPHAGDAWTVNQRRDDADLVRARAQMADDLENGATGIALVFAGSASAHGAGLTAGDETAFRKTAASRAAAAFSLRLEAPHADRALAGTLARALDAADARRAPVHFGLDPFSAALAGTASGTTDLAALVKELAGFGFSGTVLNADGRLVHNAGAGEALELAVAAAALAEILRLLDTAGMAPETTFALTGLSLAADQDQFLTTAKLRAARRIHARMQAACGIAEPKPAHLHAETSWRMLTRLDPETNILRNTIAVFSAGTGGADEITVLPHTLALGVPDPLARRIARNTQVVLITESNLAHVADPAAGAGGIEALTDALAEKAWETFAGIERDGGLSAAIASGKIKALVETARADRKAKPIVGTTLFPLKTERPFTVLGPLAEAAAKTRLTPVLLADLTAGAAA</sequence>
<dbReference type="Proteomes" id="UP001177080">
    <property type="component" value="Unassembled WGS sequence"/>
</dbReference>
<dbReference type="PANTHER" id="PTHR48101:SF4">
    <property type="entry name" value="METHYLMALONYL-COA MUTASE, MITOCHONDRIAL"/>
    <property type="match status" value="1"/>
</dbReference>
<feature type="domain" description="Methylmalonyl-CoA mutase alpha/beta chain catalytic" evidence="1">
    <location>
        <begin position="209"/>
        <end position="430"/>
    </location>
</feature>
<proteinExistence type="predicted"/>
<dbReference type="InterPro" id="IPR016176">
    <property type="entry name" value="Cbl-dep_enz_cat"/>
</dbReference>
<dbReference type="Gene3D" id="3.20.20.240">
    <property type="entry name" value="Methylmalonyl-CoA mutase"/>
    <property type="match status" value="1"/>
</dbReference>
<keyword evidence="3" id="KW-1185">Reference proteome</keyword>
<evidence type="ECO:0000313" key="2">
    <source>
        <dbReference type="EMBL" id="MDO6122600.1"/>
    </source>
</evidence>
<dbReference type="Pfam" id="PF01642">
    <property type="entry name" value="MM_CoA_mutase"/>
    <property type="match status" value="1"/>
</dbReference>
<reference evidence="2" key="1">
    <citation type="submission" date="2022-04" db="EMBL/GenBank/DDBJ databases">
        <title>Shinella lacus sp. nov., a novel member of the genus Shinella from water.</title>
        <authorList>
            <person name="Deng Y."/>
        </authorList>
    </citation>
    <scope>NUCLEOTIDE SEQUENCE</scope>
    <source>
        <strain evidence="2">JCM 31239</strain>
    </source>
</reference>
<dbReference type="PANTHER" id="PTHR48101">
    <property type="entry name" value="METHYLMALONYL-COA MUTASE, MITOCHONDRIAL-RELATED"/>
    <property type="match status" value="1"/>
</dbReference>
<name>A0ABT8XHB3_9HYPH</name>
<dbReference type="InterPro" id="IPR006099">
    <property type="entry name" value="MeMalonylCoA_mutase_a/b_cat"/>
</dbReference>
<dbReference type="SUPFAM" id="SSF51703">
    <property type="entry name" value="Cobalamin (vitamin B12)-dependent enzymes"/>
    <property type="match status" value="1"/>
</dbReference>
<dbReference type="EMBL" id="WHSC02000006">
    <property type="protein sequence ID" value="MDO6122600.1"/>
    <property type="molecule type" value="Genomic_DNA"/>
</dbReference>
<gene>
    <name evidence="2" type="ORF">GB928_015520</name>
</gene>
<protein>
    <submittedName>
        <fullName evidence="2">Methylmalonyl-CoA mutase family protein</fullName>
    </submittedName>
</protein>
<dbReference type="RefSeq" id="WP_244760285.1">
    <property type="nucleotide sequence ID" value="NZ_JALJCJ010000002.1"/>
</dbReference>
<evidence type="ECO:0000259" key="1">
    <source>
        <dbReference type="Pfam" id="PF01642"/>
    </source>
</evidence>
<comment type="caution">
    <text evidence="2">The sequence shown here is derived from an EMBL/GenBank/DDBJ whole genome shotgun (WGS) entry which is preliminary data.</text>
</comment>
<organism evidence="2 3">
    <name type="scientific">Shinella curvata</name>
    <dbReference type="NCBI Taxonomy" id="1817964"/>
    <lineage>
        <taxon>Bacteria</taxon>
        <taxon>Pseudomonadati</taxon>
        <taxon>Pseudomonadota</taxon>
        <taxon>Alphaproteobacteria</taxon>
        <taxon>Hyphomicrobiales</taxon>
        <taxon>Rhizobiaceae</taxon>
        <taxon>Shinella</taxon>
    </lineage>
</organism>